<reference evidence="2 3" key="1">
    <citation type="journal article" date="2017" name="ISME J.">
        <title>Potential for microbial H2 and metal transformations associated with novel bacteria and archaea in deep terrestrial subsurface sediments.</title>
        <authorList>
            <person name="Hernsdorf A.W."/>
            <person name="Amano Y."/>
            <person name="Miyakawa K."/>
            <person name="Ise K."/>
            <person name="Suzuki Y."/>
            <person name="Anantharaman K."/>
            <person name="Probst A."/>
            <person name="Burstein D."/>
            <person name="Thomas B.C."/>
            <person name="Banfield J.F."/>
        </authorList>
    </citation>
    <scope>NUCLEOTIDE SEQUENCE [LARGE SCALE GENOMIC DNA]</scope>
    <source>
        <strain evidence="2">HGW-Actinobacteria-3</strain>
    </source>
</reference>
<protein>
    <recommendedName>
        <fullName evidence="1">Roadblock/LAMTOR2 domain-containing protein</fullName>
    </recommendedName>
</protein>
<evidence type="ECO:0000259" key="1">
    <source>
        <dbReference type="SMART" id="SM00960"/>
    </source>
</evidence>
<evidence type="ECO:0000313" key="3">
    <source>
        <dbReference type="Proteomes" id="UP000233654"/>
    </source>
</evidence>
<sequence>MREEQMIETLKKLRSDSDSVQAVALISSDAMPLASDMPDGMTEELLSATASSLIASGEKVAGELLRGDVEQVYLRGSFGDLVVVKVNDDVILACAVDNQAKMGMTLLDVNRCAQKLAGII</sequence>
<dbReference type="Gene3D" id="3.30.450.30">
    <property type="entry name" value="Dynein light chain 2a, cytoplasmic"/>
    <property type="match status" value="1"/>
</dbReference>
<comment type="caution">
    <text evidence="2">The sequence shown here is derived from an EMBL/GenBank/DDBJ whole genome shotgun (WGS) entry which is preliminary data.</text>
</comment>
<dbReference type="InterPro" id="IPR004942">
    <property type="entry name" value="Roadblock/LAMTOR2_dom"/>
</dbReference>
<name>A0A2N3G7T8_9ACTN</name>
<dbReference type="SMART" id="SM00960">
    <property type="entry name" value="Robl_LC7"/>
    <property type="match status" value="1"/>
</dbReference>
<feature type="domain" description="Roadblock/LAMTOR2" evidence="1">
    <location>
        <begin position="7"/>
        <end position="95"/>
    </location>
</feature>
<dbReference type="Pfam" id="PF03259">
    <property type="entry name" value="Robl_LC7"/>
    <property type="match status" value="1"/>
</dbReference>
<accession>A0A2N3G7T8</accession>
<proteinExistence type="predicted"/>
<dbReference type="Proteomes" id="UP000233654">
    <property type="component" value="Unassembled WGS sequence"/>
</dbReference>
<dbReference type="AlphaFoldDB" id="A0A2N3G7T8"/>
<dbReference type="SUPFAM" id="SSF103196">
    <property type="entry name" value="Roadblock/LC7 domain"/>
    <property type="match status" value="1"/>
</dbReference>
<organism evidence="2 3">
    <name type="scientific">Candidatus Anoxymicrobium japonicum</name>
    <dbReference type="NCBI Taxonomy" id="2013648"/>
    <lineage>
        <taxon>Bacteria</taxon>
        <taxon>Bacillati</taxon>
        <taxon>Actinomycetota</taxon>
        <taxon>Candidatus Geothermincolia</taxon>
        <taxon>Candidatus Geothermincolales</taxon>
        <taxon>Candidatus Anoxymicrobiaceae</taxon>
        <taxon>Candidatus Anoxymicrobium</taxon>
    </lineage>
</organism>
<dbReference type="EMBL" id="PHEX01000009">
    <property type="protein sequence ID" value="PKQ28654.1"/>
    <property type="molecule type" value="Genomic_DNA"/>
</dbReference>
<gene>
    <name evidence="2" type="ORF">CVT63_01705</name>
</gene>
<evidence type="ECO:0000313" key="2">
    <source>
        <dbReference type="EMBL" id="PKQ28654.1"/>
    </source>
</evidence>